<dbReference type="Gramene" id="MELO3C029922.2.1">
    <property type="protein sequence ID" value="MELO3C029922.2.1"/>
    <property type="gene ID" value="MELO3C029922.2"/>
</dbReference>
<dbReference type="PANTHER" id="PTHR31234">
    <property type="entry name" value="LATE EMBRYOGENESIS ABUNDANT (LEA) HYDROXYPROLINE-RICH GLYCOPROTEIN FAMILY"/>
    <property type="match status" value="1"/>
</dbReference>
<dbReference type="GO" id="GO:0005886">
    <property type="term" value="C:plasma membrane"/>
    <property type="evidence" value="ECO:0007669"/>
    <property type="project" value="TreeGrafter"/>
</dbReference>
<accession>A0A9I9E7M0</accession>
<keyword evidence="2 6" id="KW-0812">Transmembrane</keyword>
<evidence type="ECO:0000256" key="2">
    <source>
        <dbReference type="ARBA" id="ARBA00022692"/>
    </source>
</evidence>
<feature type="compositionally biased region" description="Low complexity" evidence="5">
    <location>
        <begin position="22"/>
        <end position="31"/>
    </location>
</feature>
<dbReference type="InterPro" id="IPR044839">
    <property type="entry name" value="NDR1-like"/>
</dbReference>
<proteinExistence type="predicted"/>
<evidence type="ECO:0000256" key="3">
    <source>
        <dbReference type="ARBA" id="ARBA00022989"/>
    </source>
</evidence>
<dbReference type="InterPro" id="IPR004864">
    <property type="entry name" value="LEA_2"/>
</dbReference>
<sequence>MADLPMKPPLQKPPGYKDHHTAATSSSSASTVTHLPPPPRSKPRLPSSYKPKKRKRNCCRTCCCIFCFLILFLIVVAALALALFYLIYDPKLPVFHLLAFRISTFKVSATPDGSFLDAQVSIRVEFKNPNDKLSIKYGKIEYDVMVGQATEFGRRELAGFTQDRRSTTTVKAEAAVKNKMLAVEDGARLLSKFQSKALEVKVEAETAVGVVIQGWGLGPITVKLDCETKLKNIEGGDMPICNINLLRWSFFFQK</sequence>
<evidence type="ECO:0000256" key="5">
    <source>
        <dbReference type="SAM" id="MobiDB-lite"/>
    </source>
</evidence>
<feature type="region of interest" description="Disordered" evidence="5">
    <location>
        <begin position="1"/>
        <end position="53"/>
    </location>
</feature>
<evidence type="ECO:0000256" key="4">
    <source>
        <dbReference type="ARBA" id="ARBA00023136"/>
    </source>
</evidence>
<evidence type="ECO:0000313" key="8">
    <source>
        <dbReference type="EnsemblPlants" id="MELO3C029922.2.1"/>
    </source>
</evidence>
<organism evidence="8">
    <name type="scientific">Cucumis melo</name>
    <name type="common">Muskmelon</name>
    <dbReference type="NCBI Taxonomy" id="3656"/>
    <lineage>
        <taxon>Eukaryota</taxon>
        <taxon>Viridiplantae</taxon>
        <taxon>Streptophyta</taxon>
        <taxon>Embryophyta</taxon>
        <taxon>Tracheophyta</taxon>
        <taxon>Spermatophyta</taxon>
        <taxon>Magnoliopsida</taxon>
        <taxon>eudicotyledons</taxon>
        <taxon>Gunneridae</taxon>
        <taxon>Pentapetalae</taxon>
        <taxon>rosids</taxon>
        <taxon>fabids</taxon>
        <taxon>Cucurbitales</taxon>
        <taxon>Cucurbitaceae</taxon>
        <taxon>Benincaseae</taxon>
        <taxon>Cucumis</taxon>
    </lineage>
</organism>
<keyword evidence="3 6" id="KW-1133">Transmembrane helix</keyword>
<feature type="transmembrane region" description="Helical" evidence="6">
    <location>
        <begin position="62"/>
        <end position="88"/>
    </location>
</feature>
<dbReference type="EnsemblPlants" id="MELO3C029922.2.1">
    <property type="protein sequence ID" value="MELO3C029922.2.1"/>
    <property type="gene ID" value="MELO3C029922.2"/>
</dbReference>
<evidence type="ECO:0000259" key="7">
    <source>
        <dbReference type="Pfam" id="PF03168"/>
    </source>
</evidence>
<feature type="compositionally biased region" description="Pro residues" evidence="5">
    <location>
        <begin position="1"/>
        <end position="12"/>
    </location>
</feature>
<dbReference type="AlphaFoldDB" id="A0A9I9E7M0"/>
<reference evidence="8" key="1">
    <citation type="submission" date="2023-03" db="UniProtKB">
        <authorList>
            <consortium name="EnsemblPlants"/>
        </authorList>
    </citation>
    <scope>IDENTIFICATION</scope>
</reference>
<comment type="subcellular location">
    <subcellularLocation>
        <location evidence="1">Membrane</location>
        <topology evidence="1">Single-pass membrane protein</topology>
    </subcellularLocation>
</comment>
<name>A0A9I9E7M0_CUCME</name>
<feature type="domain" description="Late embryogenesis abundant protein LEA-2 subgroup" evidence="7">
    <location>
        <begin position="124"/>
        <end position="226"/>
    </location>
</feature>
<dbReference type="GO" id="GO:0098542">
    <property type="term" value="P:defense response to other organism"/>
    <property type="evidence" value="ECO:0007669"/>
    <property type="project" value="InterPro"/>
</dbReference>
<evidence type="ECO:0000256" key="1">
    <source>
        <dbReference type="ARBA" id="ARBA00004167"/>
    </source>
</evidence>
<protein>
    <recommendedName>
        <fullName evidence="7">Late embryogenesis abundant protein LEA-2 subgroup domain-containing protein</fullName>
    </recommendedName>
</protein>
<evidence type="ECO:0000256" key="6">
    <source>
        <dbReference type="SAM" id="Phobius"/>
    </source>
</evidence>
<dbReference type="Pfam" id="PF03168">
    <property type="entry name" value="LEA_2"/>
    <property type="match status" value="1"/>
</dbReference>
<dbReference type="PANTHER" id="PTHR31234:SF35">
    <property type="entry name" value="LATE EMBRYOGENESIS ABUNDANT (LEA) HYDROXYPROLINE-RICH GLYCOPROTEIN FAMILY"/>
    <property type="match status" value="1"/>
</dbReference>
<keyword evidence="4 6" id="KW-0472">Membrane</keyword>